<feature type="compositionally biased region" description="Polar residues" evidence="1">
    <location>
        <begin position="134"/>
        <end position="149"/>
    </location>
</feature>
<organism evidence="4">
    <name type="scientific">Anisakis simplex</name>
    <name type="common">Herring worm</name>
    <dbReference type="NCBI Taxonomy" id="6269"/>
    <lineage>
        <taxon>Eukaryota</taxon>
        <taxon>Metazoa</taxon>
        <taxon>Ecdysozoa</taxon>
        <taxon>Nematoda</taxon>
        <taxon>Chromadorea</taxon>
        <taxon>Rhabditida</taxon>
        <taxon>Spirurina</taxon>
        <taxon>Ascaridomorpha</taxon>
        <taxon>Ascaridoidea</taxon>
        <taxon>Anisakidae</taxon>
        <taxon>Anisakis</taxon>
        <taxon>Anisakis simplex complex</taxon>
    </lineage>
</organism>
<feature type="compositionally biased region" description="Polar residues" evidence="1">
    <location>
        <begin position="54"/>
        <end position="68"/>
    </location>
</feature>
<dbReference type="WBParaSite" id="ASIM_0001749401-mRNA-1">
    <property type="protein sequence ID" value="ASIM_0001749401-mRNA-1"/>
    <property type="gene ID" value="ASIM_0001749401"/>
</dbReference>
<evidence type="ECO:0000256" key="1">
    <source>
        <dbReference type="SAM" id="MobiDB-lite"/>
    </source>
</evidence>
<dbReference type="EMBL" id="UYRR01033530">
    <property type="protein sequence ID" value="VDK58985.1"/>
    <property type="molecule type" value="Genomic_DNA"/>
</dbReference>
<proteinExistence type="predicted"/>
<evidence type="ECO:0000313" key="3">
    <source>
        <dbReference type="Proteomes" id="UP000267096"/>
    </source>
</evidence>
<keyword evidence="3" id="KW-1185">Reference proteome</keyword>
<accession>A0A0M3K952</accession>
<feature type="compositionally biased region" description="Polar residues" evidence="1">
    <location>
        <begin position="76"/>
        <end position="91"/>
    </location>
</feature>
<dbReference type="Proteomes" id="UP000267096">
    <property type="component" value="Unassembled WGS sequence"/>
</dbReference>
<feature type="region of interest" description="Disordered" evidence="1">
    <location>
        <begin position="131"/>
        <end position="151"/>
    </location>
</feature>
<gene>
    <name evidence="2" type="ORF">ASIM_LOCUS16900</name>
</gene>
<dbReference type="AlphaFoldDB" id="A0A0M3K952"/>
<name>A0A0M3K952_ANISI</name>
<feature type="region of interest" description="Disordered" evidence="1">
    <location>
        <begin position="33"/>
        <end position="108"/>
    </location>
</feature>
<protein>
    <submittedName>
        <fullName evidence="2 4">Uncharacterized protein</fullName>
    </submittedName>
</protein>
<reference evidence="4" key="1">
    <citation type="submission" date="2017-02" db="UniProtKB">
        <authorList>
            <consortium name="WormBaseParasite"/>
        </authorList>
    </citation>
    <scope>IDENTIFICATION</scope>
</reference>
<reference evidence="2 3" key="2">
    <citation type="submission" date="2018-11" db="EMBL/GenBank/DDBJ databases">
        <authorList>
            <consortium name="Pathogen Informatics"/>
        </authorList>
    </citation>
    <scope>NUCLEOTIDE SEQUENCE [LARGE SCALE GENOMIC DNA]</scope>
</reference>
<evidence type="ECO:0000313" key="4">
    <source>
        <dbReference type="WBParaSite" id="ASIM_0001749401-mRNA-1"/>
    </source>
</evidence>
<sequence length="202" mass="21572">MNDNSAISSDHSSTFFSPDGVYGVKSLLNDCNDAPLATSSPIPPSSSTSPTTSYLHNQSVRPSTSQMMSVAPAVPSRTTATSPISSNTSCSRPVPPPVAPKPKLTTHKQNGGILNEIVPLASLDDQLDSEKTVMASSQVSTPSTPNSNPERMAFSSKLKKFEREIEIKRTTSPSTATAPLLPGENNELYVNFHRRSVRSSLI</sequence>
<evidence type="ECO:0000313" key="2">
    <source>
        <dbReference type="EMBL" id="VDK58985.1"/>
    </source>
</evidence>